<name>A0A6J7PJE9_9ZZZZ</name>
<protein>
    <submittedName>
        <fullName evidence="1">Unannotated protein</fullName>
    </submittedName>
</protein>
<gene>
    <name evidence="1" type="ORF">UFOPK4061_00461</name>
</gene>
<accession>A0A6J7PJE9</accession>
<dbReference type="EMBL" id="CAFBPD010000063">
    <property type="protein sequence ID" value="CAB5003539.1"/>
    <property type="molecule type" value="Genomic_DNA"/>
</dbReference>
<reference evidence="1" key="1">
    <citation type="submission" date="2020-05" db="EMBL/GenBank/DDBJ databases">
        <authorList>
            <person name="Chiriac C."/>
            <person name="Salcher M."/>
            <person name="Ghai R."/>
            <person name="Kavagutti S V."/>
        </authorList>
    </citation>
    <scope>NUCLEOTIDE SEQUENCE</scope>
</reference>
<proteinExistence type="predicted"/>
<evidence type="ECO:0000313" key="1">
    <source>
        <dbReference type="EMBL" id="CAB5003539.1"/>
    </source>
</evidence>
<organism evidence="1">
    <name type="scientific">freshwater metagenome</name>
    <dbReference type="NCBI Taxonomy" id="449393"/>
    <lineage>
        <taxon>unclassified sequences</taxon>
        <taxon>metagenomes</taxon>
        <taxon>ecological metagenomes</taxon>
    </lineage>
</organism>
<dbReference type="AlphaFoldDB" id="A0A6J7PJE9"/>
<sequence length="257" mass="28231">MTLERRRVSLSSPPGGWLHPWPNVFELAQVMATDKWTLVGGLMVQAHALAHGVTHTRPTDDVDVLLHIEIDTTAAAQANEHITALGYQLREPADPRRKSSPHYRYERASSLGTEKIDVMAADHAAPRSRQLLRGRPMFTVDGGTQALRRTIAYVIDIGDGDAYKISIPDELAALVLKGAAHLADNRDRERHLQDAAVLAACITDHADELGRLAGSDRKRIRHLADALSDPRDPAWLGLDEPYRTAGQDTLRILASSA</sequence>